<gene>
    <name evidence="1" type="ORF">GALMADRAFT_213640</name>
</gene>
<dbReference type="HOGENOM" id="CLU_980194_0_0_1"/>
<evidence type="ECO:0000313" key="1">
    <source>
        <dbReference type="EMBL" id="KDR71784.1"/>
    </source>
</evidence>
<keyword evidence="2" id="KW-1185">Reference proteome</keyword>
<accession>A0A067SVP8</accession>
<name>A0A067SVP8_GALM3</name>
<dbReference type="AlphaFoldDB" id="A0A067SVP8"/>
<organism evidence="1 2">
    <name type="scientific">Galerina marginata (strain CBS 339.88)</name>
    <dbReference type="NCBI Taxonomy" id="685588"/>
    <lineage>
        <taxon>Eukaryota</taxon>
        <taxon>Fungi</taxon>
        <taxon>Dikarya</taxon>
        <taxon>Basidiomycota</taxon>
        <taxon>Agaricomycotina</taxon>
        <taxon>Agaricomycetes</taxon>
        <taxon>Agaricomycetidae</taxon>
        <taxon>Agaricales</taxon>
        <taxon>Agaricineae</taxon>
        <taxon>Strophariaceae</taxon>
        <taxon>Galerina</taxon>
    </lineage>
</organism>
<reference evidence="2" key="1">
    <citation type="journal article" date="2014" name="Proc. Natl. Acad. Sci. U.S.A.">
        <title>Extensive sampling of basidiomycete genomes demonstrates inadequacy of the white-rot/brown-rot paradigm for wood decay fungi.</title>
        <authorList>
            <person name="Riley R."/>
            <person name="Salamov A.A."/>
            <person name="Brown D.W."/>
            <person name="Nagy L.G."/>
            <person name="Floudas D."/>
            <person name="Held B.W."/>
            <person name="Levasseur A."/>
            <person name="Lombard V."/>
            <person name="Morin E."/>
            <person name="Otillar R."/>
            <person name="Lindquist E.A."/>
            <person name="Sun H."/>
            <person name="LaButti K.M."/>
            <person name="Schmutz J."/>
            <person name="Jabbour D."/>
            <person name="Luo H."/>
            <person name="Baker S.E."/>
            <person name="Pisabarro A.G."/>
            <person name="Walton J.D."/>
            <person name="Blanchette R.A."/>
            <person name="Henrissat B."/>
            <person name="Martin F."/>
            <person name="Cullen D."/>
            <person name="Hibbett D.S."/>
            <person name="Grigoriev I.V."/>
        </authorList>
    </citation>
    <scope>NUCLEOTIDE SEQUENCE [LARGE SCALE GENOMIC DNA]</scope>
    <source>
        <strain evidence="2">CBS 339.88</strain>
    </source>
</reference>
<protein>
    <submittedName>
        <fullName evidence="1">Uncharacterized protein</fullName>
    </submittedName>
</protein>
<sequence length="284" mass="31674">MTLRFWRYIGHYDTPYLTLMTQKTLVGFPLAAVPAGTSLAGVFKSLRPQTHVEKWSQRIDEVIALVSDKHSLVPAKVMESFLVAIDEYLEKKDTYQRKIESGSCTWYGRGNKHAEYFAKAARNAWEGGKSVSTQATITQQRCQLYHQSLPKNPRGKCATCFPPELEFPRFDGSEFSKQYNIVSKSVAGQSSQSRISPVFPTSSNQLHLSESRVPLIIHHNTHSVPRSPFDSTPSLLDSIDIGDQFVPEEVIDGVGNDLVQLVDMAVQRRVPAEIGAPLTPPNTV</sequence>
<evidence type="ECO:0000313" key="2">
    <source>
        <dbReference type="Proteomes" id="UP000027222"/>
    </source>
</evidence>
<proteinExistence type="predicted"/>
<dbReference type="Proteomes" id="UP000027222">
    <property type="component" value="Unassembled WGS sequence"/>
</dbReference>
<dbReference type="EMBL" id="KL142391">
    <property type="protein sequence ID" value="KDR71784.1"/>
    <property type="molecule type" value="Genomic_DNA"/>
</dbReference>